<dbReference type="InterPro" id="IPR007822">
    <property type="entry name" value="LANC-like"/>
</dbReference>
<dbReference type="SMART" id="SM01260">
    <property type="entry name" value="LANC_like"/>
    <property type="match status" value="1"/>
</dbReference>
<proteinExistence type="predicted"/>
<dbReference type="EMBL" id="BMIB01000003">
    <property type="protein sequence ID" value="GGH68871.1"/>
    <property type="molecule type" value="Genomic_DNA"/>
</dbReference>
<evidence type="ECO:0000313" key="1">
    <source>
        <dbReference type="EMBL" id="GGH68871.1"/>
    </source>
</evidence>
<dbReference type="AlphaFoldDB" id="A0A917IXS5"/>
<dbReference type="Pfam" id="PF05147">
    <property type="entry name" value="LANC_like"/>
    <property type="match status" value="1"/>
</dbReference>
<evidence type="ECO:0008006" key="3">
    <source>
        <dbReference type="Google" id="ProtNLM"/>
    </source>
</evidence>
<keyword evidence="2" id="KW-1185">Reference proteome</keyword>
<organism evidence="1 2">
    <name type="scientific">Filimonas zeae</name>
    <dbReference type="NCBI Taxonomy" id="1737353"/>
    <lineage>
        <taxon>Bacteria</taxon>
        <taxon>Pseudomonadati</taxon>
        <taxon>Bacteroidota</taxon>
        <taxon>Chitinophagia</taxon>
        <taxon>Chitinophagales</taxon>
        <taxon>Chitinophagaceae</taxon>
        <taxon>Filimonas</taxon>
    </lineage>
</organism>
<name>A0A917IXS5_9BACT</name>
<comment type="caution">
    <text evidence="1">The sequence shown here is derived from an EMBL/GenBank/DDBJ whole genome shotgun (WGS) entry which is preliminary data.</text>
</comment>
<dbReference type="Gene3D" id="1.50.10.20">
    <property type="match status" value="1"/>
</dbReference>
<gene>
    <name evidence="1" type="ORF">GCM10011379_25590</name>
</gene>
<protein>
    <recommendedName>
        <fullName evidence="3">Lanthionine synthetase C-like protein</fullName>
    </recommendedName>
</protein>
<reference evidence="1" key="1">
    <citation type="journal article" date="2014" name="Int. J. Syst. Evol. Microbiol.">
        <title>Complete genome sequence of Corynebacterium casei LMG S-19264T (=DSM 44701T), isolated from a smear-ripened cheese.</title>
        <authorList>
            <consortium name="US DOE Joint Genome Institute (JGI-PGF)"/>
            <person name="Walter F."/>
            <person name="Albersmeier A."/>
            <person name="Kalinowski J."/>
            <person name="Ruckert C."/>
        </authorList>
    </citation>
    <scope>NUCLEOTIDE SEQUENCE</scope>
    <source>
        <strain evidence="1">CGMCC 1.15290</strain>
    </source>
</reference>
<dbReference type="GO" id="GO:0031179">
    <property type="term" value="P:peptide modification"/>
    <property type="evidence" value="ECO:0007669"/>
    <property type="project" value="InterPro"/>
</dbReference>
<evidence type="ECO:0000313" key="2">
    <source>
        <dbReference type="Proteomes" id="UP000627292"/>
    </source>
</evidence>
<dbReference type="Proteomes" id="UP000627292">
    <property type="component" value="Unassembled WGS sequence"/>
</dbReference>
<dbReference type="RefSeq" id="WP_188952793.1">
    <property type="nucleotide sequence ID" value="NZ_BMIB01000003.1"/>
</dbReference>
<sequence>MKGIGYLYASKDIEAPTVYRETLKARASLLLEKTEEAILYHEADYLPQQPPDTDLILYYAALYEATGDEVYGRLADNLLTEAFALVDEQSVRTWNPGLTKGLSGLLYLADMQERKGHYVLQPRKRELIEQYCYTWARRCIANDSNSFLNGSFGILFSFLNTMHNKGRHEQIEVLLEEIDSHAVQNLSRYWIRNGAGHHKHTIDFSLAEGQPAYLLILLQALEKGISIDRNYMAITRGISYMLQVKQDVDNESAQYSFFPESVNSVTHQRTYSNRLGWNGGDLTEALLLYHAADTLSNQKYLQVADIVGTSSLMRITEEETLCTDAGFYAGASGVAQMYKTLHKLRPLPAYEKGYYFWMEKMMDLLEHELESGLYRTREKDLLNGLVGIGLTLLSFVHEKELSWSRICLL</sequence>
<dbReference type="SUPFAM" id="SSF158745">
    <property type="entry name" value="LanC-like"/>
    <property type="match status" value="1"/>
</dbReference>
<reference evidence="1" key="2">
    <citation type="submission" date="2020-09" db="EMBL/GenBank/DDBJ databases">
        <authorList>
            <person name="Sun Q."/>
            <person name="Zhou Y."/>
        </authorList>
    </citation>
    <scope>NUCLEOTIDE SEQUENCE</scope>
    <source>
        <strain evidence="1">CGMCC 1.15290</strain>
    </source>
</reference>
<accession>A0A917IXS5</accession>